<evidence type="ECO:0000256" key="3">
    <source>
        <dbReference type="ARBA" id="ARBA00022691"/>
    </source>
</evidence>
<dbReference type="PANTHER" id="PTHR32183:SF6">
    <property type="entry name" value="CYSTEINE SULFINATE DESULFINASE_CYSTEINE DESULFURASE AND RELATED ENZYMES"/>
    <property type="match status" value="1"/>
</dbReference>
<dbReference type="Proteomes" id="UP000232323">
    <property type="component" value="Unassembled WGS sequence"/>
</dbReference>
<dbReference type="OrthoDB" id="4644at2759"/>
<dbReference type="AlphaFoldDB" id="A0A250X978"/>
<keyword evidence="1" id="KW-0489">Methyltransferase</keyword>
<keyword evidence="3" id="KW-0949">S-adenosyl-L-methionine</keyword>
<dbReference type="GO" id="GO:0008168">
    <property type="term" value="F:methyltransferase activity"/>
    <property type="evidence" value="ECO:0007669"/>
    <property type="project" value="UniProtKB-KW"/>
</dbReference>
<gene>
    <name evidence="4" type="ORF">CEUSTIGMA_g7075.t1</name>
</gene>
<evidence type="ECO:0000256" key="2">
    <source>
        <dbReference type="ARBA" id="ARBA00022679"/>
    </source>
</evidence>
<evidence type="ECO:0000313" key="5">
    <source>
        <dbReference type="Proteomes" id="UP000232323"/>
    </source>
</evidence>
<evidence type="ECO:0000256" key="1">
    <source>
        <dbReference type="ARBA" id="ARBA00022603"/>
    </source>
</evidence>
<dbReference type="Gene3D" id="3.40.50.450">
    <property type="match status" value="1"/>
</dbReference>
<organism evidence="4 5">
    <name type="scientific">Chlamydomonas eustigma</name>
    <dbReference type="NCBI Taxonomy" id="1157962"/>
    <lineage>
        <taxon>Eukaryota</taxon>
        <taxon>Viridiplantae</taxon>
        <taxon>Chlorophyta</taxon>
        <taxon>core chlorophytes</taxon>
        <taxon>Chlorophyceae</taxon>
        <taxon>CS clade</taxon>
        <taxon>Chlamydomonadales</taxon>
        <taxon>Chlamydomonadaceae</taxon>
        <taxon>Chlamydomonas</taxon>
    </lineage>
</organism>
<sequence>MPVAEASKSYSDLDYLAELLAIQQSDGPKAIAFFGTRNMGVTHQKLVEVLSYAYASTGNHIYTSGAIGTNAAVIKGALRANAPDKLTVILPQSLRRQPSDSQDLLKQVPNLVELSENDSFSLLEASRICNRKIISHVQQVVCFAFHDSRLLLETCHEAKDSKKIVTLFFLD</sequence>
<dbReference type="PANTHER" id="PTHR32183">
    <property type="match status" value="1"/>
</dbReference>
<dbReference type="GO" id="GO:0032259">
    <property type="term" value="P:methylation"/>
    <property type="evidence" value="ECO:0007669"/>
    <property type="project" value="UniProtKB-KW"/>
</dbReference>
<name>A0A250X978_9CHLO</name>
<comment type="caution">
    <text evidence="4">The sequence shown here is derived from an EMBL/GenBank/DDBJ whole genome shotgun (WGS) entry which is preliminary data.</text>
</comment>
<dbReference type="EMBL" id="BEGY01000044">
    <property type="protein sequence ID" value="GAX79634.1"/>
    <property type="molecule type" value="Genomic_DNA"/>
</dbReference>
<dbReference type="SUPFAM" id="SSF102405">
    <property type="entry name" value="MCP/YpsA-like"/>
    <property type="match status" value="1"/>
</dbReference>
<accession>A0A250X978</accession>
<keyword evidence="2" id="KW-0808">Transferase</keyword>
<reference evidence="4 5" key="1">
    <citation type="submission" date="2017-08" db="EMBL/GenBank/DDBJ databases">
        <title>Acidophilic green algal genome provides insights into adaptation to an acidic environment.</title>
        <authorList>
            <person name="Hirooka S."/>
            <person name="Hirose Y."/>
            <person name="Kanesaki Y."/>
            <person name="Higuchi S."/>
            <person name="Fujiwara T."/>
            <person name="Onuma R."/>
            <person name="Era A."/>
            <person name="Ohbayashi R."/>
            <person name="Uzuka A."/>
            <person name="Nozaki H."/>
            <person name="Yoshikawa H."/>
            <person name="Miyagishima S.Y."/>
        </authorList>
    </citation>
    <scope>NUCLEOTIDE SEQUENCE [LARGE SCALE GENOMIC DNA]</scope>
    <source>
        <strain evidence="4 5">NIES-2499</strain>
    </source>
</reference>
<dbReference type="STRING" id="1157962.A0A250X978"/>
<evidence type="ECO:0008006" key="6">
    <source>
        <dbReference type="Google" id="ProtNLM"/>
    </source>
</evidence>
<evidence type="ECO:0000313" key="4">
    <source>
        <dbReference type="EMBL" id="GAX79634.1"/>
    </source>
</evidence>
<proteinExistence type="predicted"/>
<protein>
    <recommendedName>
        <fullName evidence="6">DNA recombination-mediator protein A</fullName>
    </recommendedName>
</protein>
<keyword evidence="5" id="KW-1185">Reference proteome</keyword>